<evidence type="ECO:0000256" key="7">
    <source>
        <dbReference type="ARBA" id="ARBA00023242"/>
    </source>
</evidence>
<evidence type="ECO:0000256" key="6">
    <source>
        <dbReference type="ARBA" id="ARBA00023187"/>
    </source>
</evidence>
<evidence type="ECO:0000256" key="1">
    <source>
        <dbReference type="ARBA" id="ARBA00003632"/>
    </source>
</evidence>
<keyword evidence="7" id="KW-0539">Nucleus</keyword>
<gene>
    <name evidence="10" type="ORF">PVL29_014896</name>
</gene>
<feature type="domain" description="U4/U6.U5 small nuclear ribonucleoprotein 27kDa protein" evidence="9">
    <location>
        <begin position="150"/>
        <end position="204"/>
    </location>
</feature>
<organism evidence="10 11">
    <name type="scientific">Vitis rotundifolia</name>
    <name type="common">Muscadine grape</name>
    <dbReference type="NCBI Taxonomy" id="103349"/>
    <lineage>
        <taxon>Eukaryota</taxon>
        <taxon>Viridiplantae</taxon>
        <taxon>Streptophyta</taxon>
        <taxon>Embryophyta</taxon>
        <taxon>Tracheophyta</taxon>
        <taxon>Spermatophyta</taxon>
        <taxon>Magnoliopsida</taxon>
        <taxon>eudicotyledons</taxon>
        <taxon>Gunneridae</taxon>
        <taxon>Pentapetalae</taxon>
        <taxon>rosids</taxon>
        <taxon>Vitales</taxon>
        <taxon>Vitaceae</taxon>
        <taxon>Viteae</taxon>
        <taxon>Vitis</taxon>
    </lineage>
</organism>
<protein>
    <recommendedName>
        <fullName evidence="9">U4/U6.U5 small nuclear ribonucleoprotein 27kDa protein domain-containing protein</fullName>
    </recommendedName>
</protein>
<feature type="region of interest" description="Disordered" evidence="8">
    <location>
        <begin position="164"/>
        <end position="208"/>
    </location>
</feature>
<evidence type="ECO:0000313" key="10">
    <source>
        <dbReference type="EMBL" id="KAJ9689433.1"/>
    </source>
</evidence>
<comment type="function">
    <text evidence="1">May play a role in mRNA splicing.</text>
</comment>
<feature type="compositionally biased region" description="Basic and acidic residues" evidence="8">
    <location>
        <begin position="67"/>
        <end position="81"/>
    </location>
</feature>
<accession>A0AA38ZI01</accession>
<keyword evidence="6" id="KW-0508">mRNA splicing</keyword>
<dbReference type="Pfam" id="PF08648">
    <property type="entry name" value="SNRNP27"/>
    <property type="match status" value="1"/>
</dbReference>
<evidence type="ECO:0000256" key="4">
    <source>
        <dbReference type="ARBA" id="ARBA00011825"/>
    </source>
</evidence>
<dbReference type="EMBL" id="JARBHA010000011">
    <property type="protein sequence ID" value="KAJ9689433.1"/>
    <property type="molecule type" value="Genomic_DNA"/>
</dbReference>
<keyword evidence="5" id="KW-0507">mRNA processing</keyword>
<feature type="region of interest" description="Disordered" evidence="8">
    <location>
        <begin position="1"/>
        <end position="147"/>
    </location>
</feature>
<evidence type="ECO:0000256" key="3">
    <source>
        <dbReference type="ARBA" id="ARBA00008218"/>
    </source>
</evidence>
<dbReference type="AlphaFoldDB" id="A0AA38ZI01"/>
<evidence type="ECO:0000256" key="8">
    <source>
        <dbReference type="SAM" id="MobiDB-lite"/>
    </source>
</evidence>
<comment type="caution">
    <text evidence="10">The sequence shown here is derived from an EMBL/GenBank/DDBJ whole genome shotgun (WGS) entry which is preliminary data.</text>
</comment>
<reference evidence="10 11" key="1">
    <citation type="journal article" date="2023" name="BMC Biotechnol.">
        <title>Vitis rotundifolia cv Carlos genome sequencing.</title>
        <authorList>
            <person name="Huff M."/>
            <person name="Hulse-Kemp A."/>
            <person name="Scheffler B."/>
            <person name="Youngblood R."/>
            <person name="Simpson S."/>
            <person name="Babiker E."/>
            <person name="Staton M."/>
        </authorList>
    </citation>
    <scope>NUCLEOTIDE SEQUENCE [LARGE SCALE GENOMIC DNA]</scope>
    <source>
        <tissue evidence="10">Leaf</tissue>
    </source>
</reference>
<evidence type="ECO:0000313" key="11">
    <source>
        <dbReference type="Proteomes" id="UP001168098"/>
    </source>
</evidence>
<feature type="compositionally biased region" description="Basic and acidic residues" evidence="8">
    <location>
        <begin position="103"/>
        <end position="113"/>
    </location>
</feature>
<dbReference type="PANTHER" id="PTHR31077:SF1">
    <property type="entry name" value="U4_U6.U5 SMALL NUCLEAR RIBONUCLEOPROTEIN 27 KDA PROTEIN"/>
    <property type="match status" value="1"/>
</dbReference>
<feature type="compositionally biased region" description="Basic and acidic residues" evidence="8">
    <location>
        <begin position="1"/>
        <end position="57"/>
    </location>
</feature>
<evidence type="ECO:0000259" key="9">
    <source>
        <dbReference type="Pfam" id="PF08648"/>
    </source>
</evidence>
<keyword evidence="11" id="KW-1185">Reference proteome</keyword>
<comment type="subunit">
    <text evidence="4">Part of a tri-snRNP complex.</text>
</comment>
<comment type="subcellular location">
    <subcellularLocation>
        <location evidence="2">Nucleus</location>
    </subcellularLocation>
</comment>
<sequence>MADRDRGRDRDRDRERDREVREKDRRRDKEERDRDRDRSVKDRDRDRSKRSRTPDRTRSRHARSRTRSPDTHRSRSRSADRSRRRHRSHRTPSPSTPRKRHRRGEDEEKERQRAAVVSDFVDGIAKEQQKQRGTSEGGDVGGGDAEMDADEVELMKKMGIPCTFDSTKGKPVQGADVSGVRSVTKRLPRQYMNRRGGFNRPLPAERNR</sequence>
<proteinExistence type="inferred from homology"/>
<dbReference type="InterPro" id="IPR013957">
    <property type="entry name" value="SNRNP27"/>
</dbReference>
<name>A0AA38ZI01_VITRO</name>
<dbReference type="Proteomes" id="UP001168098">
    <property type="component" value="Unassembled WGS sequence"/>
</dbReference>
<evidence type="ECO:0000256" key="5">
    <source>
        <dbReference type="ARBA" id="ARBA00022664"/>
    </source>
</evidence>
<comment type="similarity">
    <text evidence="3">Belongs to the SNUT3 family.</text>
</comment>
<dbReference type="GO" id="GO:0006397">
    <property type="term" value="P:mRNA processing"/>
    <property type="evidence" value="ECO:0007669"/>
    <property type="project" value="UniProtKB-KW"/>
</dbReference>
<dbReference type="GO" id="GO:0071011">
    <property type="term" value="C:precatalytic spliceosome"/>
    <property type="evidence" value="ECO:0007669"/>
    <property type="project" value="TreeGrafter"/>
</dbReference>
<dbReference type="GO" id="GO:0008380">
    <property type="term" value="P:RNA splicing"/>
    <property type="evidence" value="ECO:0007669"/>
    <property type="project" value="UniProtKB-KW"/>
</dbReference>
<dbReference type="PANTHER" id="PTHR31077">
    <property type="entry name" value="U4/U6.U5 SMALL NUCLEAR RIBONUCLEOPROTEIN 27 KDA PROTEIN"/>
    <property type="match status" value="1"/>
</dbReference>
<evidence type="ECO:0000256" key="2">
    <source>
        <dbReference type="ARBA" id="ARBA00004123"/>
    </source>
</evidence>
<feature type="compositionally biased region" description="Gly residues" evidence="8">
    <location>
        <begin position="135"/>
        <end position="144"/>
    </location>
</feature>